<keyword evidence="2" id="KW-1185">Reference proteome</keyword>
<reference evidence="1" key="2">
    <citation type="journal article" date="2022" name="Res Sq">
        <title>Comparative Genomics Reveals Insights into the Divergent Evolution of Astigmatic Mites and Household Pest Adaptations.</title>
        <authorList>
            <person name="Xiong Q."/>
            <person name="Wan A.T.-Y."/>
            <person name="Liu X.-Y."/>
            <person name="Fung C.S.-H."/>
            <person name="Xiao X."/>
            <person name="Malainual N."/>
            <person name="Hou J."/>
            <person name="Wang L."/>
            <person name="Wang M."/>
            <person name="Yang K."/>
            <person name="Cui Y."/>
            <person name="Leung E."/>
            <person name="Nong W."/>
            <person name="Shin S.-K."/>
            <person name="Au S."/>
            <person name="Jeong K.Y."/>
            <person name="Chew F.T."/>
            <person name="Hui J."/>
            <person name="Leung T.F."/>
            <person name="Tungtrongchitr A."/>
            <person name="Zhong N."/>
            <person name="Liu Z."/>
            <person name="Tsui S."/>
        </authorList>
    </citation>
    <scope>NUCLEOTIDE SEQUENCE</scope>
    <source>
        <strain evidence="1">Derf</strain>
        <tissue evidence="1">Whole organism</tissue>
    </source>
</reference>
<evidence type="ECO:0000313" key="1">
    <source>
        <dbReference type="EMBL" id="KAH9528136.1"/>
    </source>
</evidence>
<comment type="caution">
    <text evidence="1">The sequence shown here is derived from an EMBL/GenBank/DDBJ whole genome shotgun (WGS) entry which is preliminary data.</text>
</comment>
<dbReference type="AlphaFoldDB" id="A0A922IAV0"/>
<accession>A0A922IAV0</accession>
<reference evidence="1" key="1">
    <citation type="submission" date="2013-05" db="EMBL/GenBank/DDBJ databases">
        <authorList>
            <person name="Yim A.K.Y."/>
            <person name="Chan T.F."/>
            <person name="Ji K.M."/>
            <person name="Liu X.Y."/>
            <person name="Zhou J.W."/>
            <person name="Li R.Q."/>
            <person name="Yang K.Y."/>
            <person name="Li J."/>
            <person name="Li M."/>
            <person name="Law P.T.W."/>
            <person name="Wu Y.L."/>
            <person name="Cai Z.L."/>
            <person name="Qin H."/>
            <person name="Bao Y."/>
            <person name="Leung R.K.K."/>
            <person name="Ng P.K.S."/>
            <person name="Zou J."/>
            <person name="Zhong X.J."/>
            <person name="Ran P.X."/>
            <person name="Zhong N.S."/>
            <person name="Liu Z.G."/>
            <person name="Tsui S.K.W."/>
        </authorList>
    </citation>
    <scope>NUCLEOTIDE SEQUENCE</scope>
    <source>
        <strain evidence="1">Derf</strain>
        <tissue evidence="1">Whole organism</tissue>
    </source>
</reference>
<gene>
    <name evidence="1" type="ORF">DERF_002106</name>
</gene>
<dbReference type="Proteomes" id="UP000790347">
    <property type="component" value="Unassembled WGS sequence"/>
</dbReference>
<protein>
    <submittedName>
        <fullName evidence="1">Uncharacterized protein</fullName>
    </submittedName>
</protein>
<dbReference type="EMBL" id="ASGP02000001">
    <property type="protein sequence ID" value="KAH9528136.1"/>
    <property type="molecule type" value="Genomic_DNA"/>
</dbReference>
<name>A0A922IAV0_DERFA</name>
<sequence length="62" mass="6713">MLCLGPFPHTSSSEHYIGLSNNYSHVGSLPLSHPKSDYNGHSLKNILSLVSKSSKLGLCNPF</sequence>
<proteinExistence type="predicted"/>
<evidence type="ECO:0000313" key="2">
    <source>
        <dbReference type="Proteomes" id="UP000790347"/>
    </source>
</evidence>
<organism evidence="1 2">
    <name type="scientific">Dermatophagoides farinae</name>
    <name type="common">American house dust mite</name>
    <dbReference type="NCBI Taxonomy" id="6954"/>
    <lineage>
        <taxon>Eukaryota</taxon>
        <taxon>Metazoa</taxon>
        <taxon>Ecdysozoa</taxon>
        <taxon>Arthropoda</taxon>
        <taxon>Chelicerata</taxon>
        <taxon>Arachnida</taxon>
        <taxon>Acari</taxon>
        <taxon>Acariformes</taxon>
        <taxon>Sarcoptiformes</taxon>
        <taxon>Astigmata</taxon>
        <taxon>Psoroptidia</taxon>
        <taxon>Analgoidea</taxon>
        <taxon>Pyroglyphidae</taxon>
        <taxon>Dermatophagoidinae</taxon>
        <taxon>Dermatophagoides</taxon>
    </lineage>
</organism>